<keyword evidence="3" id="KW-1185">Reference proteome</keyword>
<feature type="compositionally biased region" description="Polar residues" evidence="1">
    <location>
        <begin position="97"/>
        <end position="119"/>
    </location>
</feature>
<dbReference type="PANTHER" id="PTHR46601:SF1">
    <property type="entry name" value="ADF-H DOMAIN-CONTAINING PROTEIN"/>
    <property type="match status" value="1"/>
</dbReference>
<evidence type="ECO:0000313" key="3">
    <source>
        <dbReference type="Proteomes" id="UP000499080"/>
    </source>
</evidence>
<protein>
    <submittedName>
        <fullName evidence="2">Uncharacterized protein</fullName>
    </submittedName>
</protein>
<comment type="caution">
    <text evidence="2">The sequence shown here is derived from an EMBL/GenBank/DDBJ whole genome shotgun (WGS) entry which is preliminary data.</text>
</comment>
<reference evidence="2 3" key="1">
    <citation type="journal article" date="2019" name="Sci. Rep.">
        <title>Orb-weaving spider Araneus ventricosus genome elucidates the spidroin gene catalogue.</title>
        <authorList>
            <person name="Kono N."/>
            <person name="Nakamura H."/>
            <person name="Ohtoshi R."/>
            <person name="Moran D.A.P."/>
            <person name="Shinohara A."/>
            <person name="Yoshida Y."/>
            <person name="Fujiwara M."/>
            <person name="Mori M."/>
            <person name="Tomita M."/>
            <person name="Arakawa K."/>
        </authorList>
    </citation>
    <scope>NUCLEOTIDE SEQUENCE [LARGE SCALE GENOMIC DNA]</scope>
</reference>
<gene>
    <name evidence="2" type="ORF">AVEN_203708_1</name>
</gene>
<dbReference type="Proteomes" id="UP000499080">
    <property type="component" value="Unassembled WGS sequence"/>
</dbReference>
<dbReference type="AlphaFoldDB" id="A0A4Y2EWU3"/>
<sequence length="294" mass="33976">MFHLLIFKKIPFQRWQSVRKAKSQYGQQQRSKEGIEKRGDKMLKEPLYNEKQKETKYKELNAKRKEVVELTSREHRMLKRTWQISSEAYRERKASEASFSSPTQSENTPISAQPESGQKKQAGTWSFFESGHGKGAADGIGATLKRCADQVVAHGTDISNAEILFYVLRDQDLKIKLLFVPEEKIGPSVCDTKDKLQVRPGAYVLVNVFGDKRSKGHYRYVGVCHQYDAEDGELKVTYFRATDENCQLFRYMEEDISYVDFDQIISILPNPNIVIKGNRVFYRFPYSIDAFEKA</sequence>
<feature type="region of interest" description="Disordered" evidence="1">
    <location>
        <begin position="21"/>
        <end position="56"/>
    </location>
</feature>
<name>A0A4Y2EWU3_ARAVE</name>
<feature type="region of interest" description="Disordered" evidence="1">
    <location>
        <begin position="93"/>
        <end position="119"/>
    </location>
</feature>
<accession>A0A4Y2EWU3</accession>
<evidence type="ECO:0000256" key="1">
    <source>
        <dbReference type="SAM" id="MobiDB-lite"/>
    </source>
</evidence>
<evidence type="ECO:0000313" key="2">
    <source>
        <dbReference type="EMBL" id="GBM33673.1"/>
    </source>
</evidence>
<feature type="compositionally biased region" description="Basic and acidic residues" evidence="1">
    <location>
        <begin position="30"/>
        <end position="56"/>
    </location>
</feature>
<dbReference type="PANTHER" id="PTHR46601">
    <property type="entry name" value="ULP_PROTEASE DOMAIN-CONTAINING PROTEIN"/>
    <property type="match status" value="1"/>
</dbReference>
<organism evidence="2 3">
    <name type="scientific">Araneus ventricosus</name>
    <name type="common">Orbweaver spider</name>
    <name type="synonym">Epeira ventricosa</name>
    <dbReference type="NCBI Taxonomy" id="182803"/>
    <lineage>
        <taxon>Eukaryota</taxon>
        <taxon>Metazoa</taxon>
        <taxon>Ecdysozoa</taxon>
        <taxon>Arthropoda</taxon>
        <taxon>Chelicerata</taxon>
        <taxon>Arachnida</taxon>
        <taxon>Araneae</taxon>
        <taxon>Araneomorphae</taxon>
        <taxon>Entelegynae</taxon>
        <taxon>Araneoidea</taxon>
        <taxon>Araneidae</taxon>
        <taxon>Araneus</taxon>
    </lineage>
</organism>
<proteinExistence type="predicted"/>
<dbReference type="OrthoDB" id="6781784at2759"/>
<dbReference type="EMBL" id="BGPR01000738">
    <property type="protein sequence ID" value="GBM33673.1"/>
    <property type="molecule type" value="Genomic_DNA"/>
</dbReference>